<evidence type="ECO:0000256" key="9">
    <source>
        <dbReference type="ARBA" id="ARBA00023170"/>
    </source>
</evidence>
<dbReference type="InterPro" id="IPR036055">
    <property type="entry name" value="LDL_receptor-like_sf"/>
</dbReference>
<dbReference type="Pfam" id="PF07645">
    <property type="entry name" value="EGF_CA"/>
    <property type="match status" value="1"/>
</dbReference>
<dbReference type="OrthoDB" id="664115at2759"/>
<dbReference type="Proteomes" id="UP000824540">
    <property type="component" value="Unassembled WGS sequence"/>
</dbReference>
<dbReference type="SUPFAM" id="SSF57196">
    <property type="entry name" value="EGF/Laminin"/>
    <property type="match status" value="2"/>
</dbReference>
<evidence type="ECO:0000259" key="13">
    <source>
        <dbReference type="PROSITE" id="PS50026"/>
    </source>
</evidence>
<proteinExistence type="predicted"/>
<dbReference type="InterPro" id="IPR023415">
    <property type="entry name" value="LDLR_class-A_CS"/>
</dbReference>
<evidence type="ECO:0000256" key="3">
    <source>
        <dbReference type="ARBA" id="ARBA00022583"/>
    </source>
</evidence>
<evidence type="ECO:0000256" key="10">
    <source>
        <dbReference type="ARBA" id="ARBA00023180"/>
    </source>
</evidence>
<comment type="caution">
    <text evidence="14">The sequence shown here is derived from an EMBL/GenBank/DDBJ whole genome shotgun (WGS) entry which is preliminary data.</text>
</comment>
<dbReference type="PROSITE" id="PS01186">
    <property type="entry name" value="EGF_2"/>
    <property type="match status" value="2"/>
</dbReference>
<dbReference type="Gene3D" id="4.10.400.10">
    <property type="entry name" value="Low-density Lipoprotein Receptor"/>
    <property type="match status" value="2"/>
</dbReference>
<keyword evidence="5" id="KW-0677">Repeat</keyword>
<dbReference type="Pfam" id="PF14670">
    <property type="entry name" value="FXa_inhibition"/>
    <property type="match status" value="1"/>
</dbReference>
<evidence type="ECO:0000256" key="11">
    <source>
        <dbReference type="PROSITE-ProRule" id="PRU00076"/>
    </source>
</evidence>
<dbReference type="Gene3D" id="2.10.25.10">
    <property type="entry name" value="Laminin"/>
    <property type="match status" value="2"/>
</dbReference>
<evidence type="ECO:0000256" key="12">
    <source>
        <dbReference type="PROSITE-ProRule" id="PRU00124"/>
    </source>
</evidence>
<keyword evidence="6" id="KW-1133">Transmembrane helix</keyword>
<dbReference type="SUPFAM" id="SSF57424">
    <property type="entry name" value="LDL receptor-like module"/>
    <property type="match status" value="2"/>
</dbReference>
<evidence type="ECO:0000256" key="8">
    <source>
        <dbReference type="ARBA" id="ARBA00023157"/>
    </source>
</evidence>
<evidence type="ECO:0000256" key="6">
    <source>
        <dbReference type="ARBA" id="ARBA00022989"/>
    </source>
</evidence>
<dbReference type="AlphaFoldDB" id="A0A8T2NW91"/>
<evidence type="ECO:0000256" key="4">
    <source>
        <dbReference type="ARBA" id="ARBA00022692"/>
    </source>
</evidence>
<dbReference type="PROSITE" id="PS01209">
    <property type="entry name" value="LDLRA_1"/>
    <property type="match status" value="1"/>
</dbReference>
<sequence length="375" mass="41928">MKVRARMSWETCPREGVGGVEGSIIVEPALTDLPHCACLHQCCRDAHSLPPFITTALLFIRCSLLTCRPDEFQCGDGSCIHGTKQCNKVQDCPDNSDEAGCVNALNRFKRRPRPKTPSMEKTPAGGRSTVADERLIKFTLVFIRCLRPSGLLRVQRDETAWIIICILRELVQKLCSSHRSTRCEGPQKFMCKNGECIDAGKLCDSNKDCKDCAVRAAVSLRQPHRAIHLLLFARSRINETFCLIKRGEKALQIRLNECADNNGGCSHICIDRPIGYQCECPTGYKLLDKKTCGGKSLFPPPLPYIDECENYDACSQICINYKGDYKCECYQGYQMDPVSRTCKAEGKSPSNDPTCLLCNPAPLSHDPTQVLLYYR</sequence>
<dbReference type="FunFam" id="4.10.400.10:FF:000162">
    <property type="entry name" value="LDL receptor related protein 8"/>
    <property type="match status" value="1"/>
</dbReference>
<dbReference type="InterPro" id="IPR000152">
    <property type="entry name" value="EGF-type_Asp/Asn_hydroxyl_site"/>
</dbReference>
<dbReference type="PRINTS" id="PR00261">
    <property type="entry name" value="LDLRECEPTOR"/>
</dbReference>
<dbReference type="InterPro" id="IPR051221">
    <property type="entry name" value="LDLR-related"/>
</dbReference>
<dbReference type="PROSITE" id="PS00010">
    <property type="entry name" value="ASX_HYDROXYL"/>
    <property type="match status" value="1"/>
</dbReference>
<dbReference type="FunFam" id="2.10.25.10:FF:000009">
    <property type="entry name" value="Low-density lipoprotein receptor isoform 1"/>
    <property type="match status" value="1"/>
</dbReference>
<keyword evidence="15" id="KW-1185">Reference proteome</keyword>
<dbReference type="PANTHER" id="PTHR22722">
    <property type="entry name" value="LOW-DENSITY LIPOPROTEIN RECEPTOR-RELATED PROTEIN 2-RELATED"/>
    <property type="match status" value="1"/>
</dbReference>
<keyword evidence="3" id="KW-0254">Endocytosis</keyword>
<name>A0A8T2NW91_9TELE</name>
<dbReference type="GO" id="GO:0042562">
    <property type="term" value="F:hormone binding"/>
    <property type="evidence" value="ECO:0007669"/>
    <property type="project" value="TreeGrafter"/>
</dbReference>
<keyword evidence="2 11" id="KW-0245">EGF-like domain</keyword>
<reference evidence="14" key="1">
    <citation type="thesis" date="2021" institute="BYU ScholarsArchive" country="Provo, UT, USA">
        <title>Applications of and Algorithms for Genome Assembly and Genomic Analyses with an Emphasis on Marine Teleosts.</title>
        <authorList>
            <person name="Pickett B.D."/>
        </authorList>
    </citation>
    <scope>NUCLEOTIDE SEQUENCE</scope>
    <source>
        <strain evidence="14">HI-2016</strain>
    </source>
</reference>
<gene>
    <name evidence="14" type="ORF">JZ751_014332</name>
</gene>
<dbReference type="PROSITE" id="PS50068">
    <property type="entry name" value="LDLRA_2"/>
    <property type="match status" value="2"/>
</dbReference>
<evidence type="ECO:0000256" key="1">
    <source>
        <dbReference type="ARBA" id="ARBA00004479"/>
    </source>
</evidence>
<dbReference type="GO" id="GO:0005509">
    <property type="term" value="F:calcium ion binding"/>
    <property type="evidence" value="ECO:0007669"/>
    <property type="project" value="InterPro"/>
</dbReference>
<protein>
    <recommendedName>
        <fullName evidence="13">EGF-like domain-containing protein</fullName>
    </recommendedName>
</protein>
<dbReference type="SMART" id="SM00192">
    <property type="entry name" value="LDLa"/>
    <property type="match status" value="2"/>
</dbReference>
<keyword evidence="8 12" id="KW-1015">Disulfide bond</keyword>
<feature type="disulfide bond" evidence="12">
    <location>
        <begin position="86"/>
        <end position="101"/>
    </location>
</feature>
<dbReference type="GO" id="GO:0006898">
    <property type="term" value="P:receptor-mediated endocytosis"/>
    <property type="evidence" value="ECO:0007669"/>
    <property type="project" value="TreeGrafter"/>
</dbReference>
<dbReference type="Pfam" id="PF00057">
    <property type="entry name" value="Ldl_recept_a"/>
    <property type="match status" value="2"/>
</dbReference>
<dbReference type="SMART" id="SM00179">
    <property type="entry name" value="EGF_CA"/>
    <property type="match status" value="2"/>
</dbReference>
<keyword evidence="7" id="KW-0472">Membrane</keyword>
<comment type="subcellular location">
    <subcellularLocation>
        <location evidence="1">Membrane</location>
        <topology evidence="1">Single-pass type I membrane protein</topology>
    </subcellularLocation>
</comment>
<evidence type="ECO:0000256" key="5">
    <source>
        <dbReference type="ARBA" id="ARBA00022737"/>
    </source>
</evidence>
<keyword evidence="10" id="KW-0325">Glycoprotein</keyword>
<evidence type="ECO:0000256" key="7">
    <source>
        <dbReference type="ARBA" id="ARBA00023136"/>
    </source>
</evidence>
<dbReference type="EMBL" id="JAFBMS010000024">
    <property type="protein sequence ID" value="KAG9343351.1"/>
    <property type="molecule type" value="Genomic_DNA"/>
</dbReference>
<feature type="disulfide bond" evidence="12">
    <location>
        <begin position="191"/>
        <end position="209"/>
    </location>
</feature>
<dbReference type="PROSITE" id="PS50026">
    <property type="entry name" value="EGF_3"/>
    <property type="match status" value="1"/>
</dbReference>
<organism evidence="14 15">
    <name type="scientific">Albula glossodonta</name>
    <name type="common">roundjaw bonefish</name>
    <dbReference type="NCBI Taxonomy" id="121402"/>
    <lineage>
        <taxon>Eukaryota</taxon>
        <taxon>Metazoa</taxon>
        <taxon>Chordata</taxon>
        <taxon>Craniata</taxon>
        <taxon>Vertebrata</taxon>
        <taxon>Euteleostomi</taxon>
        <taxon>Actinopterygii</taxon>
        <taxon>Neopterygii</taxon>
        <taxon>Teleostei</taxon>
        <taxon>Albuliformes</taxon>
        <taxon>Albulidae</taxon>
        <taxon>Albula</taxon>
    </lineage>
</organism>
<dbReference type="InterPro" id="IPR001881">
    <property type="entry name" value="EGF-like_Ca-bd_dom"/>
</dbReference>
<evidence type="ECO:0000313" key="14">
    <source>
        <dbReference type="EMBL" id="KAG9343351.1"/>
    </source>
</evidence>
<accession>A0A8T2NW91</accession>
<dbReference type="CDD" id="cd00112">
    <property type="entry name" value="LDLa"/>
    <property type="match status" value="2"/>
</dbReference>
<comment type="caution">
    <text evidence="11">Lacks conserved residue(s) required for the propagation of feature annotation.</text>
</comment>
<dbReference type="InterPro" id="IPR002172">
    <property type="entry name" value="LDrepeatLR_classA_rpt"/>
</dbReference>
<dbReference type="GO" id="GO:0043235">
    <property type="term" value="C:receptor complex"/>
    <property type="evidence" value="ECO:0007669"/>
    <property type="project" value="TreeGrafter"/>
</dbReference>
<dbReference type="PANTHER" id="PTHR22722:SF14">
    <property type="entry name" value="MEGALIN, ISOFORM A"/>
    <property type="match status" value="1"/>
</dbReference>
<evidence type="ECO:0000313" key="15">
    <source>
        <dbReference type="Proteomes" id="UP000824540"/>
    </source>
</evidence>
<dbReference type="CDD" id="cd00054">
    <property type="entry name" value="EGF_CA"/>
    <property type="match status" value="1"/>
</dbReference>
<feature type="domain" description="EGF-like" evidence="13">
    <location>
        <begin position="254"/>
        <end position="293"/>
    </location>
</feature>
<keyword evidence="4" id="KW-0812">Transmembrane</keyword>
<dbReference type="SMART" id="SM00181">
    <property type="entry name" value="EGF"/>
    <property type="match status" value="2"/>
</dbReference>
<dbReference type="InterPro" id="IPR000742">
    <property type="entry name" value="EGF"/>
</dbReference>
<evidence type="ECO:0000256" key="2">
    <source>
        <dbReference type="ARBA" id="ARBA00022536"/>
    </source>
</evidence>
<keyword evidence="9" id="KW-0675">Receptor</keyword>
<dbReference type="GO" id="GO:0016324">
    <property type="term" value="C:apical plasma membrane"/>
    <property type="evidence" value="ECO:0007669"/>
    <property type="project" value="TreeGrafter"/>
</dbReference>
<feature type="disulfide bond" evidence="12">
    <location>
        <begin position="67"/>
        <end position="79"/>
    </location>
</feature>
<feature type="disulfide bond" evidence="12">
    <location>
        <begin position="74"/>
        <end position="92"/>
    </location>
</feature>
<dbReference type="InterPro" id="IPR049883">
    <property type="entry name" value="NOTCH1_EGF-like"/>
</dbReference>